<evidence type="ECO:0000313" key="1">
    <source>
        <dbReference type="EMBL" id="MFC3199669.1"/>
    </source>
</evidence>
<accession>A0ABV7JNM7</accession>
<keyword evidence="2" id="KW-1185">Reference proteome</keyword>
<organism evidence="1 2">
    <name type="scientific">Parapedobacter deserti</name>
    <dbReference type="NCBI Taxonomy" id="1912957"/>
    <lineage>
        <taxon>Bacteria</taxon>
        <taxon>Pseudomonadati</taxon>
        <taxon>Bacteroidota</taxon>
        <taxon>Sphingobacteriia</taxon>
        <taxon>Sphingobacteriales</taxon>
        <taxon>Sphingobacteriaceae</taxon>
        <taxon>Parapedobacter</taxon>
    </lineage>
</organism>
<gene>
    <name evidence="1" type="ORF">ACFOET_18775</name>
</gene>
<proteinExistence type="predicted"/>
<protein>
    <submittedName>
        <fullName evidence="1">Uncharacterized protein</fullName>
    </submittedName>
</protein>
<dbReference type="Proteomes" id="UP001595526">
    <property type="component" value="Unassembled WGS sequence"/>
</dbReference>
<sequence>MMKRLAIPASGACLGSQADAQAKHKSCLEKAARTGALETATHRN</sequence>
<reference evidence="2" key="1">
    <citation type="journal article" date="2019" name="Int. J. Syst. Evol. Microbiol.">
        <title>The Global Catalogue of Microorganisms (GCM) 10K type strain sequencing project: providing services to taxonomists for standard genome sequencing and annotation.</title>
        <authorList>
            <consortium name="The Broad Institute Genomics Platform"/>
            <consortium name="The Broad Institute Genome Sequencing Center for Infectious Disease"/>
            <person name="Wu L."/>
            <person name="Ma J."/>
        </authorList>
    </citation>
    <scope>NUCLEOTIDE SEQUENCE [LARGE SCALE GENOMIC DNA]</scope>
    <source>
        <strain evidence="2">KCTC 52416</strain>
    </source>
</reference>
<comment type="caution">
    <text evidence="1">The sequence shown here is derived from an EMBL/GenBank/DDBJ whole genome shotgun (WGS) entry which is preliminary data.</text>
</comment>
<name>A0ABV7JNM7_9SPHI</name>
<evidence type="ECO:0000313" key="2">
    <source>
        <dbReference type="Proteomes" id="UP001595526"/>
    </source>
</evidence>
<dbReference type="EMBL" id="JBHRTA010000059">
    <property type="protein sequence ID" value="MFC3199669.1"/>
    <property type="molecule type" value="Genomic_DNA"/>
</dbReference>